<gene>
    <name evidence="1" type="ORF">Psuf_049950</name>
</gene>
<dbReference type="Proteomes" id="UP000503011">
    <property type="component" value="Chromosome"/>
</dbReference>
<keyword evidence="2" id="KW-1185">Reference proteome</keyword>
<reference evidence="1 2" key="2">
    <citation type="submission" date="2020-03" db="EMBL/GenBank/DDBJ databases">
        <authorList>
            <person name="Ichikawa N."/>
            <person name="Kimura A."/>
            <person name="Kitahashi Y."/>
            <person name="Uohara A."/>
        </authorList>
    </citation>
    <scope>NUCLEOTIDE SEQUENCE [LARGE SCALE GENOMIC DNA]</scope>
    <source>
        <strain evidence="1 2">NBRC 105367</strain>
    </source>
</reference>
<name>A0A6F8YNI0_9ACTN</name>
<accession>A0A6F8YNI0</accession>
<dbReference type="Pfam" id="PF07722">
    <property type="entry name" value="Peptidase_C26"/>
    <property type="match status" value="1"/>
</dbReference>
<organism evidence="1 2">
    <name type="scientific">Phytohabitans suffuscus</name>
    <dbReference type="NCBI Taxonomy" id="624315"/>
    <lineage>
        <taxon>Bacteria</taxon>
        <taxon>Bacillati</taxon>
        <taxon>Actinomycetota</taxon>
        <taxon>Actinomycetes</taxon>
        <taxon>Micromonosporales</taxon>
        <taxon>Micromonosporaceae</taxon>
    </lineage>
</organism>
<dbReference type="InterPro" id="IPR011697">
    <property type="entry name" value="Peptidase_C26"/>
</dbReference>
<proteinExistence type="predicted"/>
<evidence type="ECO:0000313" key="2">
    <source>
        <dbReference type="Proteomes" id="UP000503011"/>
    </source>
</evidence>
<sequence length="87" mass="9684">MRLRPDSRAHAILGDEVTVNSYHHQGVHDPGGLTPVGWCPGDDLIEVVEDPGRTFALGVQWHPEDTDDLRVFEALVETANARRMALR</sequence>
<protein>
    <recommendedName>
        <fullName evidence="3">Glutamine amidotransferase domain-containing protein</fullName>
    </recommendedName>
</protein>
<dbReference type="SUPFAM" id="SSF52317">
    <property type="entry name" value="Class I glutamine amidotransferase-like"/>
    <property type="match status" value="1"/>
</dbReference>
<dbReference type="InterPro" id="IPR029062">
    <property type="entry name" value="Class_I_gatase-like"/>
</dbReference>
<dbReference type="KEGG" id="psuu:Psuf_049950"/>
<evidence type="ECO:0000313" key="1">
    <source>
        <dbReference type="EMBL" id="BCB87682.1"/>
    </source>
</evidence>
<dbReference type="RefSeq" id="WP_332108128.1">
    <property type="nucleotide sequence ID" value="NZ_AP022871.1"/>
</dbReference>
<dbReference type="AlphaFoldDB" id="A0A6F8YNI0"/>
<dbReference type="Gene3D" id="3.40.50.880">
    <property type="match status" value="1"/>
</dbReference>
<dbReference type="GO" id="GO:0016787">
    <property type="term" value="F:hydrolase activity"/>
    <property type="evidence" value="ECO:0007669"/>
    <property type="project" value="InterPro"/>
</dbReference>
<reference evidence="1 2" key="1">
    <citation type="submission" date="2020-03" db="EMBL/GenBank/DDBJ databases">
        <title>Whole genome shotgun sequence of Phytohabitans suffuscus NBRC 105367.</title>
        <authorList>
            <person name="Komaki H."/>
            <person name="Tamura T."/>
        </authorList>
    </citation>
    <scope>NUCLEOTIDE SEQUENCE [LARGE SCALE GENOMIC DNA]</scope>
    <source>
        <strain evidence="1 2">NBRC 105367</strain>
    </source>
</reference>
<dbReference type="EMBL" id="AP022871">
    <property type="protein sequence ID" value="BCB87682.1"/>
    <property type="molecule type" value="Genomic_DNA"/>
</dbReference>
<evidence type="ECO:0008006" key="3">
    <source>
        <dbReference type="Google" id="ProtNLM"/>
    </source>
</evidence>